<dbReference type="AlphaFoldDB" id="A0A8T3B2E9"/>
<evidence type="ECO:0000256" key="5">
    <source>
        <dbReference type="PIRNR" id="PIRNR037207"/>
    </source>
</evidence>
<keyword evidence="4 5" id="KW-0012">Acyltransferase</keyword>
<evidence type="ECO:0000256" key="6">
    <source>
        <dbReference type="SAM" id="MobiDB-lite"/>
    </source>
</evidence>
<comment type="function">
    <text evidence="5">Involved in the post-translational conjugation of arginine to the N-terminal aspartate or glutamate of a protein. This arginylation is required for degradation of the protein via the ubiquitin pathway.</text>
</comment>
<dbReference type="InterPro" id="IPR007472">
    <property type="entry name" value="N-end_Aminoacyl_Trfase_C"/>
</dbReference>
<evidence type="ECO:0000256" key="3">
    <source>
        <dbReference type="ARBA" id="ARBA00022786"/>
    </source>
</evidence>
<dbReference type="OrthoDB" id="74183at2759"/>
<dbReference type="EC" id="2.3.2.8" evidence="5"/>
<evidence type="ECO:0000313" key="9">
    <source>
        <dbReference type="EMBL" id="KAI0502132.1"/>
    </source>
</evidence>
<evidence type="ECO:0000259" key="8">
    <source>
        <dbReference type="Pfam" id="PF04377"/>
    </source>
</evidence>
<dbReference type="EMBL" id="JAGYWB010000012">
    <property type="protein sequence ID" value="KAI0502132.1"/>
    <property type="molecule type" value="Genomic_DNA"/>
</dbReference>
<dbReference type="InterPro" id="IPR030700">
    <property type="entry name" value="N-end_Aminoacyl_Trfase"/>
</dbReference>
<comment type="similarity">
    <text evidence="1 5">Belongs to the R-transferase family.</text>
</comment>
<feature type="compositionally biased region" description="Polar residues" evidence="6">
    <location>
        <begin position="524"/>
        <end position="543"/>
    </location>
</feature>
<dbReference type="SUPFAM" id="SSF55729">
    <property type="entry name" value="Acyl-CoA N-acyltransferases (Nat)"/>
    <property type="match status" value="1"/>
</dbReference>
<dbReference type="PIRSF" id="PIRSF037207">
    <property type="entry name" value="ATE1_euk"/>
    <property type="match status" value="1"/>
</dbReference>
<feature type="domain" description="N-end aminoacyl transferase N-terminal" evidence="7">
    <location>
        <begin position="29"/>
        <end position="99"/>
    </location>
</feature>
<evidence type="ECO:0000256" key="1">
    <source>
        <dbReference type="ARBA" id="ARBA00009991"/>
    </source>
</evidence>
<evidence type="ECO:0000256" key="4">
    <source>
        <dbReference type="ARBA" id="ARBA00023315"/>
    </source>
</evidence>
<dbReference type="GO" id="GO:0004057">
    <property type="term" value="F:arginyl-tRNA--protein transferase activity"/>
    <property type="evidence" value="ECO:0007669"/>
    <property type="project" value="UniProtKB-EC"/>
</dbReference>
<keyword evidence="2 5" id="KW-0808">Transferase</keyword>
<name>A0A8T3B2E9_DENNO</name>
<gene>
    <name evidence="9" type="ORF">KFK09_017079</name>
</gene>
<evidence type="ECO:0000256" key="2">
    <source>
        <dbReference type="ARBA" id="ARBA00022679"/>
    </source>
</evidence>
<dbReference type="SMR" id="A0A8T3B2E9"/>
<feature type="region of interest" description="Disordered" evidence="6">
    <location>
        <begin position="524"/>
        <end position="548"/>
    </location>
</feature>
<comment type="catalytic activity">
    <reaction evidence="5">
        <text>an N-terminal L-alpha-aminoacyl-[protein] + L-arginyl-tRNA(Arg) = an N-terminal L-arginyl-L-aminoacyl-[protein] + tRNA(Arg) + H(+)</text>
        <dbReference type="Rhea" id="RHEA:10208"/>
        <dbReference type="Rhea" id="RHEA-COMP:9658"/>
        <dbReference type="Rhea" id="RHEA-COMP:9673"/>
        <dbReference type="Rhea" id="RHEA-COMP:10636"/>
        <dbReference type="Rhea" id="RHEA-COMP:10638"/>
        <dbReference type="ChEBI" id="CHEBI:15378"/>
        <dbReference type="ChEBI" id="CHEBI:78442"/>
        <dbReference type="ChEBI" id="CHEBI:78513"/>
        <dbReference type="ChEBI" id="CHEBI:78597"/>
        <dbReference type="ChEBI" id="CHEBI:83562"/>
        <dbReference type="EC" id="2.3.2.8"/>
    </reaction>
</comment>
<dbReference type="InterPro" id="IPR017137">
    <property type="entry name" value="Arg-tRNA-P_Trfase_1_euk"/>
</dbReference>
<dbReference type="GO" id="GO:0005737">
    <property type="term" value="C:cytoplasm"/>
    <property type="evidence" value="ECO:0007669"/>
    <property type="project" value="TreeGrafter"/>
</dbReference>
<accession>A0A8T3B2E9</accession>
<sequence length="637" mass="72025">MSKMNDGASSSRRGGGGETVVMDQGRLRSSCGYCKSTSRTSISHGLLAQSIKAEDYQDLLDRGWRRSGCFLYKPEMESTCCPPYTIRLKACDFVPSKEQVRVQKKMQRLVEGTLNQRKLDQFEEMNSTECYINSCNNESLASNSSEMFLEKPSSGKNEYKFKEDEFLQVLSNEINNAISACLDRGEFPSIQFPKAIVKKVKPQAKRKLTEDLLYTSNIPFQIAALLKRAQSAHGNNSPAGLNNPCQNGGSLDIPPNIIAEALSSSIKWDDQPFGLLVKACNGHLNFYSSTDQSNYSDFVSNIEACTQTFVTARGQNKESCSTDSIAKIPFKKQKLEIRMKRSSFDPEEFALYKRYQINIHGDLPEKVTESSYRRFLVDTPIIFVPPASGARSVPPCGFGSFHQQYVIDGKLVAVGVVDILPRCLSSKYLFWDPDLAFLSLGKYSALQEISWVKDSRDHCPSLQYYYLGYYIHSCNKMRYKAAYRPSELLCPLRYEWVPFDIARPLLDKKSYVVLSDFATRPYQASSTGTSIRDYNGSSMSSGNERGEAGADHEVLDADEYNKSDVEVSREPLRNELMMFNVGNILIDLHGSRLRFKNLRQLFDPTEKRFIRELELQLERFVTVVGNELSSRIIYSLG</sequence>
<dbReference type="InterPro" id="IPR007471">
    <property type="entry name" value="N-end_Aminoacyl_Trfase_N"/>
</dbReference>
<keyword evidence="3 5" id="KW-0833">Ubl conjugation pathway</keyword>
<dbReference type="Proteomes" id="UP000829196">
    <property type="component" value="Unassembled WGS sequence"/>
</dbReference>
<dbReference type="Pfam" id="PF04376">
    <property type="entry name" value="ATE_N"/>
    <property type="match status" value="1"/>
</dbReference>
<reference evidence="9" key="1">
    <citation type="journal article" date="2022" name="Front. Genet.">
        <title>Chromosome-Scale Assembly of the Dendrobium nobile Genome Provides Insights Into the Molecular Mechanism of the Biosynthesis of the Medicinal Active Ingredient of Dendrobium.</title>
        <authorList>
            <person name="Xu Q."/>
            <person name="Niu S.-C."/>
            <person name="Li K.-L."/>
            <person name="Zheng P.-J."/>
            <person name="Zhang X.-J."/>
            <person name="Jia Y."/>
            <person name="Liu Y."/>
            <person name="Niu Y.-X."/>
            <person name="Yu L.-H."/>
            <person name="Chen D.-F."/>
            <person name="Zhang G.-Q."/>
        </authorList>
    </citation>
    <scope>NUCLEOTIDE SEQUENCE</scope>
    <source>
        <tissue evidence="9">Leaf</tissue>
    </source>
</reference>
<keyword evidence="10" id="KW-1185">Reference proteome</keyword>
<dbReference type="PANTHER" id="PTHR21367:SF1">
    <property type="entry name" value="ARGINYL-TRNA--PROTEIN TRANSFERASE 1"/>
    <property type="match status" value="1"/>
</dbReference>
<proteinExistence type="inferred from homology"/>
<feature type="domain" description="N-end rule aminoacyl transferase C-terminal" evidence="8">
    <location>
        <begin position="347"/>
        <end position="490"/>
    </location>
</feature>
<dbReference type="InterPro" id="IPR016181">
    <property type="entry name" value="Acyl_CoA_acyltransferase"/>
</dbReference>
<evidence type="ECO:0000313" key="10">
    <source>
        <dbReference type="Proteomes" id="UP000829196"/>
    </source>
</evidence>
<protein>
    <recommendedName>
        <fullName evidence="5">Arginyl-tRNA--protein transferase</fullName>
        <ecNumber evidence="5">2.3.2.8</ecNumber>
    </recommendedName>
</protein>
<comment type="caution">
    <text evidence="9">The sequence shown here is derived from an EMBL/GenBank/DDBJ whole genome shotgun (WGS) entry which is preliminary data.</text>
</comment>
<evidence type="ECO:0000259" key="7">
    <source>
        <dbReference type="Pfam" id="PF04376"/>
    </source>
</evidence>
<dbReference type="PANTHER" id="PTHR21367">
    <property type="entry name" value="ARGININE-TRNA-PROTEIN TRANSFERASE 1"/>
    <property type="match status" value="1"/>
</dbReference>
<dbReference type="Pfam" id="PF04377">
    <property type="entry name" value="ATE_C"/>
    <property type="match status" value="1"/>
</dbReference>
<feature type="region of interest" description="Disordered" evidence="6">
    <location>
        <begin position="1"/>
        <end position="21"/>
    </location>
</feature>
<organism evidence="9 10">
    <name type="scientific">Dendrobium nobile</name>
    <name type="common">Orchid</name>
    <dbReference type="NCBI Taxonomy" id="94219"/>
    <lineage>
        <taxon>Eukaryota</taxon>
        <taxon>Viridiplantae</taxon>
        <taxon>Streptophyta</taxon>
        <taxon>Embryophyta</taxon>
        <taxon>Tracheophyta</taxon>
        <taxon>Spermatophyta</taxon>
        <taxon>Magnoliopsida</taxon>
        <taxon>Liliopsida</taxon>
        <taxon>Asparagales</taxon>
        <taxon>Orchidaceae</taxon>
        <taxon>Epidendroideae</taxon>
        <taxon>Malaxideae</taxon>
        <taxon>Dendrobiinae</taxon>
        <taxon>Dendrobium</taxon>
    </lineage>
</organism>